<dbReference type="InterPro" id="IPR029035">
    <property type="entry name" value="DHS-like_NAD/FAD-binding_dom"/>
</dbReference>
<dbReference type="AlphaFoldDB" id="A0A328YJL2"/>
<dbReference type="RefSeq" id="WP_112112524.1">
    <property type="nucleotide sequence ID" value="NZ_QLSZ01000003.1"/>
</dbReference>
<dbReference type="InterPro" id="IPR003000">
    <property type="entry name" value="Sirtuin"/>
</dbReference>
<proteinExistence type="predicted"/>
<dbReference type="InterPro" id="IPR050134">
    <property type="entry name" value="NAD-dep_sirtuin_deacylases"/>
</dbReference>
<comment type="caution">
    <text evidence="6">The sequence shown here is derived from an EMBL/GenBank/DDBJ whole genome shotgun (WGS) entry which is preliminary data.</text>
</comment>
<dbReference type="OrthoDB" id="9800582at2"/>
<accession>A0A328YJL2</accession>
<evidence type="ECO:0000313" key="6">
    <source>
        <dbReference type="EMBL" id="RAR73720.1"/>
    </source>
</evidence>
<dbReference type="Pfam" id="PF02146">
    <property type="entry name" value="SIR2"/>
    <property type="match status" value="1"/>
</dbReference>
<evidence type="ECO:0000256" key="4">
    <source>
        <dbReference type="PROSITE-ProRule" id="PRU00236"/>
    </source>
</evidence>
<dbReference type="GO" id="GO:0017136">
    <property type="term" value="F:histone deacetylase activity, NAD-dependent"/>
    <property type="evidence" value="ECO:0007669"/>
    <property type="project" value="TreeGrafter"/>
</dbReference>
<dbReference type="Proteomes" id="UP000248840">
    <property type="component" value="Unassembled WGS sequence"/>
</dbReference>
<dbReference type="InterPro" id="IPR026590">
    <property type="entry name" value="Ssirtuin_cat_dom"/>
</dbReference>
<protein>
    <recommendedName>
        <fullName evidence="1">protein acetyllysine N-acetyltransferase</fullName>
        <ecNumber evidence="1">2.3.1.286</ecNumber>
    </recommendedName>
</protein>
<dbReference type="PANTHER" id="PTHR11085">
    <property type="entry name" value="NAD-DEPENDENT PROTEIN DEACYLASE SIRTUIN-5, MITOCHONDRIAL-RELATED"/>
    <property type="match status" value="1"/>
</dbReference>
<dbReference type="GO" id="GO:0070403">
    <property type="term" value="F:NAD+ binding"/>
    <property type="evidence" value="ECO:0007669"/>
    <property type="project" value="InterPro"/>
</dbReference>
<keyword evidence="3" id="KW-0520">NAD</keyword>
<organism evidence="6 7">
    <name type="scientific">Flavobacterium aciduliphilum</name>
    <dbReference type="NCBI Taxonomy" id="1101402"/>
    <lineage>
        <taxon>Bacteria</taxon>
        <taxon>Pseudomonadati</taxon>
        <taxon>Bacteroidota</taxon>
        <taxon>Flavobacteriia</taxon>
        <taxon>Flavobacteriales</taxon>
        <taxon>Flavobacteriaceae</taxon>
        <taxon>Flavobacterium</taxon>
    </lineage>
</organism>
<dbReference type="EMBL" id="QLSZ01000003">
    <property type="protein sequence ID" value="RAR73720.1"/>
    <property type="molecule type" value="Genomic_DNA"/>
</dbReference>
<gene>
    <name evidence="6" type="ORF">CLV55_10339</name>
</gene>
<dbReference type="InterPro" id="IPR026591">
    <property type="entry name" value="Sirtuin_cat_small_dom_sf"/>
</dbReference>
<evidence type="ECO:0000256" key="2">
    <source>
        <dbReference type="ARBA" id="ARBA00022679"/>
    </source>
</evidence>
<dbReference type="Gene3D" id="3.40.50.1220">
    <property type="entry name" value="TPP-binding domain"/>
    <property type="match status" value="1"/>
</dbReference>
<keyword evidence="7" id="KW-1185">Reference proteome</keyword>
<keyword evidence="2" id="KW-0808">Transferase</keyword>
<evidence type="ECO:0000256" key="1">
    <source>
        <dbReference type="ARBA" id="ARBA00012928"/>
    </source>
</evidence>
<evidence type="ECO:0000256" key="3">
    <source>
        <dbReference type="ARBA" id="ARBA00023027"/>
    </source>
</evidence>
<dbReference type="PROSITE" id="PS50305">
    <property type="entry name" value="SIRTUIN"/>
    <property type="match status" value="1"/>
</dbReference>
<reference evidence="6 7" key="1">
    <citation type="submission" date="2018-06" db="EMBL/GenBank/DDBJ databases">
        <title>Genomic Encyclopedia of Archaeal and Bacterial Type Strains, Phase II (KMG-II): from individual species to whole genera.</title>
        <authorList>
            <person name="Goeker M."/>
        </authorList>
    </citation>
    <scope>NUCLEOTIDE SEQUENCE [LARGE SCALE GENOMIC DNA]</scope>
    <source>
        <strain evidence="6 7">DSM 25663</strain>
    </source>
</reference>
<dbReference type="SUPFAM" id="SSF52467">
    <property type="entry name" value="DHS-like NAD/FAD-binding domain"/>
    <property type="match status" value="1"/>
</dbReference>
<evidence type="ECO:0000313" key="7">
    <source>
        <dbReference type="Proteomes" id="UP000248840"/>
    </source>
</evidence>
<dbReference type="PANTHER" id="PTHR11085:SF4">
    <property type="entry name" value="NAD-DEPENDENT PROTEIN DEACYLASE"/>
    <property type="match status" value="1"/>
</dbReference>
<feature type="domain" description="Deacetylase sirtuin-type" evidence="5">
    <location>
        <begin position="1"/>
        <end position="234"/>
    </location>
</feature>
<name>A0A328YJL2_9FLAO</name>
<dbReference type="EC" id="2.3.1.286" evidence="1"/>
<dbReference type="Gene3D" id="3.30.1600.10">
    <property type="entry name" value="SIR2/SIRT2 'Small Domain"/>
    <property type="match status" value="1"/>
</dbReference>
<sequence length="234" mass="26267">MQKPKIVFLTGAGISAESGLQTFRDSHDGLWANYKIEDVCTPEAWKKNPALVLDFYNQRRKQCHEAKPNLAHELIAKLEEFYEVVVITQNVDNLHERAGSTKVIHLHGELMKSRSTANPKLLYDREGDVLLGDLCEENAQLRPHIVFFGEGLDETIHNAALKEVVSCSVFVVVGTSLMVSPANALPHYVPFASQMVVIDPLAHEMDIDEERSIYYLSAKATDGMKQLYETLSKL</sequence>
<comment type="caution">
    <text evidence="4">Lacks conserved residue(s) required for the propagation of feature annotation.</text>
</comment>
<evidence type="ECO:0000259" key="5">
    <source>
        <dbReference type="PROSITE" id="PS50305"/>
    </source>
</evidence>